<dbReference type="InterPro" id="IPR049625">
    <property type="entry name" value="Glyco_transf_61_cat"/>
</dbReference>
<dbReference type="AlphaFoldDB" id="A0A0S4JFR5"/>
<dbReference type="EMBL" id="CYKH01001692">
    <property type="protein sequence ID" value="CUG88964.1"/>
    <property type="molecule type" value="Genomic_DNA"/>
</dbReference>
<keyword evidence="1" id="KW-0328">Glycosyltransferase</keyword>
<gene>
    <name evidence="6" type="ORF">BSAL_18530</name>
</gene>
<sequence>MRSRSFLVIIASVLVGSVVWSVSLSPLANGNDLVDDKASTAVVKPQELLQSSGRDVVVSPSATKRGGFVQRQAPSVISDNVLISPSRRRAGFSVWPADHKKKHCGARVENMCLKNGQPLYQTPEGELITRSGATTVCNEAVRKSKLHMVVKSPATIAEKYSHSAAAAPLHYLGGKSLLLVPFCWELYGYHLLLCLMSTWTNLQRIQKSEPLGVDINDPATIVVIGFLKGSGTFPYLRGSNESWTNYNPPNVTATGEVAPSKAIGTHYWPLWRILASDPSLVAPLPDLPHICIDRAVLGHIPSYDVLPAEQQAFRIAAIRRLLRPDSPNAPIPEAPRSALFKSICETSNLAVAEGKMASATLNVVIIQRRQRYRIINIEEVSSALRRGLLKLSTIPPWSEVDVEIVYLEEKESVIEQLHLASNTDVLVGIHGNGLSWSMFQEPKAAVLELWPRGPYNANYVTFAQRGNLLYESVNGNGKCLSRCSASFLPPDIEAAAARIAEHLYRTRCLGEPFDTTTGFFAAKDAASKRKQQRYLSR</sequence>
<evidence type="ECO:0000259" key="5">
    <source>
        <dbReference type="Pfam" id="PF04577"/>
    </source>
</evidence>
<keyword evidence="3" id="KW-0325">Glycoprotein</keyword>
<feature type="chain" id="PRO_5006622362" evidence="4">
    <location>
        <begin position="31"/>
        <end position="537"/>
    </location>
</feature>
<protein>
    <submittedName>
        <fullName evidence="6">Dual specificity protein phosphatase, putative</fullName>
    </submittedName>
</protein>
<dbReference type="InterPro" id="IPR007657">
    <property type="entry name" value="Glycosyltransferase_61"/>
</dbReference>
<feature type="signal peptide" evidence="4">
    <location>
        <begin position="1"/>
        <end position="30"/>
    </location>
</feature>
<proteinExistence type="predicted"/>
<dbReference type="OrthoDB" id="529273at2759"/>
<dbReference type="GO" id="GO:0016757">
    <property type="term" value="F:glycosyltransferase activity"/>
    <property type="evidence" value="ECO:0007669"/>
    <property type="project" value="UniProtKB-KW"/>
</dbReference>
<evidence type="ECO:0000313" key="7">
    <source>
        <dbReference type="Proteomes" id="UP000051952"/>
    </source>
</evidence>
<evidence type="ECO:0000256" key="1">
    <source>
        <dbReference type="ARBA" id="ARBA00022676"/>
    </source>
</evidence>
<dbReference type="VEuPathDB" id="TriTrypDB:BSAL_18530"/>
<accession>A0A0S4JFR5</accession>
<keyword evidence="4" id="KW-0732">Signal</keyword>
<dbReference type="Proteomes" id="UP000051952">
    <property type="component" value="Unassembled WGS sequence"/>
</dbReference>
<evidence type="ECO:0000256" key="2">
    <source>
        <dbReference type="ARBA" id="ARBA00022679"/>
    </source>
</evidence>
<keyword evidence="2" id="KW-0808">Transferase</keyword>
<dbReference type="Pfam" id="PF04577">
    <property type="entry name" value="Glyco_transf_61"/>
    <property type="match status" value="1"/>
</dbReference>
<evidence type="ECO:0000313" key="6">
    <source>
        <dbReference type="EMBL" id="CUG88964.1"/>
    </source>
</evidence>
<feature type="domain" description="Glycosyltransferase 61 catalytic" evidence="5">
    <location>
        <begin position="327"/>
        <end position="446"/>
    </location>
</feature>
<name>A0A0S4JFR5_BODSA</name>
<evidence type="ECO:0000256" key="4">
    <source>
        <dbReference type="SAM" id="SignalP"/>
    </source>
</evidence>
<organism evidence="6 7">
    <name type="scientific">Bodo saltans</name>
    <name type="common">Flagellated protozoan</name>
    <dbReference type="NCBI Taxonomy" id="75058"/>
    <lineage>
        <taxon>Eukaryota</taxon>
        <taxon>Discoba</taxon>
        <taxon>Euglenozoa</taxon>
        <taxon>Kinetoplastea</taxon>
        <taxon>Metakinetoplastina</taxon>
        <taxon>Eubodonida</taxon>
        <taxon>Bodonidae</taxon>
        <taxon>Bodo</taxon>
    </lineage>
</organism>
<reference evidence="7" key="1">
    <citation type="submission" date="2015-09" db="EMBL/GenBank/DDBJ databases">
        <authorList>
            <consortium name="Pathogen Informatics"/>
        </authorList>
    </citation>
    <scope>NUCLEOTIDE SEQUENCE [LARGE SCALE GENOMIC DNA]</scope>
    <source>
        <strain evidence="7">Lake Konstanz</strain>
    </source>
</reference>
<keyword evidence="7" id="KW-1185">Reference proteome</keyword>
<evidence type="ECO:0000256" key="3">
    <source>
        <dbReference type="ARBA" id="ARBA00023180"/>
    </source>
</evidence>
<dbReference type="PANTHER" id="PTHR20961">
    <property type="entry name" value="GLYCOSYLTRANSFERASE"/>
    <property type="match status" value="1"/>
</dbReference>